<sequence>MTRGPSALHRLPAGAKLAALAAGSLGLILVDSLPGVLMALGLVAAGFAAARISPRLAWEQVRPVALLVAILFGAQIWMVGLEPAAVVALRVVVLVALAGLVTLTTRTGDLLATIERAAHPLRGVGVDPARVALVLSLAIRGIPVLADVSRRVQDAQRARGRRDVRAYAVPVVVGALRRADAVSEALAARGRAD</sequence>
<dbReference type="PANTHER" id="PTHR33514">
    <property type="entry name" value="PROTEIN ABCI12, CHLOROPLASTIC"/>
    <property type="match status" value="1"/>
</dbReference>
<keyword evidence="4 5" id="KW-0472">Membrane</keyword>
<evidence type="ECO:0000313" key="7">
    <source>
        <dbReference type="Proteomes" id="UP000185663"/>
    </source>
</evidence>
<reference evidence="6 7" key="1">
    <citation type="submission" date="2016-10" db="EMBL/GenBank/DDBJ databases">
        <authorList>
            <person name="de Groot N.N."/>
        </authorList>
    </citation>
    <scope>NUCLEOTIDE SEQUENCE [LARGE SCALE GENOMIC DNA]</scope>
    <source>
        <strain evidence="6 7">DSM 22126</strain>
    </source>
</reference>
<keyword evidence="3 5" id="KW-1133">Transmembrane helix</keyword>
<feature type="transmembrane region" description="Helical" evidence="5">
    <location>
        <begin position="84"/>
        <end position="103"/>
    </location>
</feature>
<gene>
    <name evidence="6" type="ORF">SAMN04489860_2150</name>
</gene>
<evidence type="ECO:0000256" key="3">
    <source>
        <dbReference type="ARBA" id="ARBA00022989"/>
    </source>
</evidence>
<name>A0A1H1UCE1_9CELL</name>
<dbReference type="RefSeq" id="WP_083372491.1">
    <property type="nucleotide sequence ID" value="NZ_LT629776.1"/>
</dbReference>
<keyword evidence="7" id="KW-1185">Reference proteome</keyword>
<dbReference type="EMBL" id="LT629776">
    <property type="protein sequence ID" value="SDS69961.1"/>
    <property type="molecule type" value="Genomic_DNA"/>
</dbReference>
<dbReference type="Proteomes" id="UP000185663">
    <property type="component" value="Chromosome I"/>
</dbReference>
<proteinExistence type="predicted"/>
<keyword evidence="2 5" id="KW-0812">Transmembrane</keyword>
<dbReference type="STRING" id="545619.SAMN04489860_2150"/>
<accession>A0A1H1UCE1</accession>
<dbReference type="InterPro" id="IPR003339">
    <property type="entry name" value="ABC/ECF_trnsptr_transmembrane"/>
</dbReference>
<dbReference type="AlphaFoldDB" id="A0A1H1UCE1"/>
<feature type="transmembrane region" description="Helical" evidence="5">
    <location>
        <begin position="61"/>
        <end position="78"/>
    </location>
</feature>
<feature type="transmembrane region" description="Helical" evidence="5">
    <location>
        <begin position="20"/>
        <end position="49"/>
    </location>
</feature>
<dbReference type="PANTHER" id="PTHR33514:SF13">
    <property type="entry name" value="PROTEIN ABCI12, CHLOROPLASTIC"/>
    <property type="match status" value="1"/>
</dbReference>
<evidence type="ECO:0000256" key="1">
    <source>
        <dbReference type="ARBA" id="ARBA00004141"/>
    </source>
</evidence>
<dbReference type="Pfam" id="PF02361">
    <property type="entry name" value="CbiQ"/>
    <property type="match status" value="1"/>
</dbReference>
<dbReference type="GO" id="GO:0005886">
    <property type="term" value="C:plasma membrane"/>
    <property type="evidence" value="ECO:0007669"/>
    <property type="project" value="TreeGrafter"/>
</dbReference>
<organism evidence="6 7">
    <name type="scientific">Paraoerskovia marina</name>
    <dbReference type="NCBI Taxonomy" id="545619"/>
    <lineage>
        <taxon>Bacteria</taxon>
        <taxon>Bacillati</taxon>
        <taxon>Actinomycetota</taxon>
        <taxon>Actinomycetes</taxon>
        <taxon>Micrococcales</taxon>
        <taxon>Cellulomonadaceae</taxon>
        <taxon>Paraoerskovia</taxon>
    </lineage>
</organism>
<protein>
    <submittedName>
        <fullName evidence="6">Biotin transport system permease protein</fullName>
    </submittedName>
</protein>
<evidence type="ECO:0000256" key="5">
    <source>
        <dbReference type="SAM" id="Phobius"/>
    </source>
</evidence>
<dbReference type="eggNOG" id="COG0619">
    <property type="taxonomic scope" value="Bacteria"/>
</dbReference>
<evidence type="ECO:0000256" key="2">
    <source>
        <dbReference type="ARBA" id="ARBA00022692"/>
    </source>
</evidence>
<comment type="subcellular location">
    <subcellularLocation>
        <location evidence="1">Membrane</location>
        <topology evidence="1">Multi-pass membrane protein</topology>
    </subcellularLocation>
</comment>
<dbReference type="OrthoDB" id="509049at2"/>
<evidence type="ECO:0000313" key="6">
    <source>
        <dbReference type="EMBL" id="SDS69961.1"/>
    </source>
</evidence>
<dbReference type="CDD" id="cd16914">
    <property type="entry name" value="EcfT"/>
    <property type="match status" value="1"/>
</dbReference>
<evidence type="ECO:0000256" key="4">
    <source>
        <dbReference type="ARBA" id="ARBA00023136"/>
    </source>
</evidence>